<dbReference type="Proteomes" id="UP000075243">
    <property type="component" value="Unassembled WGS sequence"/>
</dbReference>
<evidence type="ECO:0000313" key="4">
    <source>
        <dbReference type="Proteomes" id="UP000075243"/>
    </source>
</evidence>
<evidence type="ECO:0000256" key="1">
    <source>
        <dbReference type="SAM" id="MobiDB-lite"/>
    </source>
</evidence>
<dbReference type="PANTHER" id="PTHR31170:SF25">
    <property type="entry name" value="BNAA09G04570D PROTEIN"/>
    <property type="match status" value="1"/>
</dbReference>
<organism evidence="3 4">
    <name type="scientific">Cajanus cajan</name>
    <name type="common">Pigeon pea</name>
    <name type="synonym">Cajanus indicus</name>
    <dbReference type="NCBI Taxonomy" id="3821"/>
    <lineage>
        <taxon>Eukaryota</taxon>
        <taxon>Viridiplantae</taxon>
        <taxon>Streptophyta</taxon>
        <taxon>Embryophyta</taxon>
        <taxon>Tracheophyta</taxon>
        <taxon>Spermatophyta</taxon>
        <taxon>Magnoliopsida</taxon>
        <taxon>eudicotyledons</taxon>
        <taxon>Gunneridae</taxon>
        <taxon>Pentapetalae</taxon>
        <taxon>rosids</taxon>
        <taxon>fabids</taxon>
        <taxon>Fabales</taxon>
        <taxon>Fabaceae</taxon>
        <taxon>Papilionoideae</taxon>
        <taxon>50 kb inversion clade</taxon>
        <taxon>NPAAA clade</taxon>
        <taxon>indigoferoid/millettioid clade</taxon>
        <taxon>Phaseoleae</taxon>
        <taxon>Cajanus</taxon>
    </lineage>
</organism>
<proteinExistence type="predicted"/>
<reference evidence="3" key="1">
    <citation type="journal article" date="2012" name="Nat. Biotechnol.">
        <title>Draft genome sequence of pigeonpea (Cajanus cajan), an orphan legume crop of resource-poor farmers.</title>
        <authorList>
            <person name="Varshney R.K."/>
            <person name="Chen W."/>
            <person name="Li Y."/>
            <person name="Bharti A.K."/>
            <person name="Saxena R.K."/>
            <person name="Schlueter J.A."/>
            <person name="Donoghue M.T."/>
            <person name="Azam S."/>
            <person name="Fan G."/>
            <person name="Whaley A.M."/>
            <person name="Farmer A.D."/>
            <person name="Sheridan J."/>
            <person name="Iwata A."/>
            <person name="Tuteja R."/>
            <person name="Penmetsa R.V."/>
            <person name="Wu W."/>
            <person name="Upadhyaya H.D."/>
            <person name="Yang S.P."/>
            <person name="Shah T."/>
            <person name="Saxena K.B."/>
            <person name="Michael T."/>
            <person name="McCombie W.R."/>
            <person name="Yang B."/>
            <person name="Zhang G."/>
            <person name="Yang H."/>
            <person name="Wang J."/>
            <person name="Spillane C."/>
            <person name="Cook D.R."/>
            <person name="May G.D."/>
            <person name="Xu X."/>
            <person name="Jackson S.A."/>
        </authorList>
    </citation>
    <scope>NUCLEOTIDE SEQUENCE [LARGE SCALE GENOMIC DNA]</scope>
</reference>
<dbReference type="OrthoDB" id="1849062at2759"/>
<evidence type="ECO:0000313" key="3">
    <source>
        <dbReference type="EMBL" id="KYP31873.1"/>
    </source>
</evidence>
<feature type="transmembrane region" description="Helical" evidence="2">
    <location>
        <begin position="420"/>
        <end position="443"/>
    </location>
</feature>
<gene>
    <name evidence="3" type="ORF">KK1_047594</name>
</gene>
<sequence>MTDTLSLKFSQLEKAKQIAENSVPKIQRVAHYLRDRKHFAKHYSPRLVSIGPIHHGEENLQLGEKYKLMWAKRYLERTKQDAKALYQKIASNIKQLKERFAEDVIKVVPDDEKLSWMLLVDGCALLQILEKAKLHHPEMEVKVDQLVLLSQDVLLLENQLPYEVLKLLSGPNNEATLLNSMKEFFKFHHLLPGAKNKDSAKGKTKDEDSKSSEGHTLPEHTVEIPLEEEPIHLLDQLRRSIILDVVPHKEEPRGKKKQDPDTVTYRNIQELRTAGIKLKANNSKSLRDISFSYRCLCLCAVLKLPQITVDDTTAPTFLNLIAYEVCPDFKNNYEICSFVAFMDSLIDHPDDVKELRKAGVLHNALGSDEEVAKLFNTISTDLVPDSKSYSHVRAKIEKHYSKKWRTWLALGYYTYFSNPWAIIAFHAAVFALVLTFLQTWLTVHPPHSKDKT</sequence>
<dbReference type="STRING" id="3821.A0A151QNJ9"/>
<keyword evidence="2" id="KW-0472">Membrane</keyword>
<dbReference type="Gramene" id="C.cajan_46311.t">
    <property type="protein sequence ID" value="C.cajan_46311.t"/>
    <property type="gene ID" value="C.cajan_46311"/>
</dbReference>
<evidence type="ECO:0000256" key="2">
    <source>
        <dbReference type="SAM" id="Phobius"/>
    </source>
</evidence>
<dbReference type="PANTHER" id="PTHR31170">
    <property type="entry name" value="BNAC04G53230D PROTEIN"/>
    <property type="match status" value="1"/>
</dbReference>
<feature type="region of interest" description="Disordered" evidence="1">
    <location>
        <begin position="195"/>
        <end position="222"/>
    </location>
</feature>
<dbReference type="AlphaFoldDB" id="A0A151QNJ9"/>
<name>A0A151QNJ9_CAJCA</name>
<keyword evidence="2" id="KW-0812">Transmembrane</keyword>
<dbReference type="InterPro" id="IPR004158">
    <property type="entry name" value="DUF247_pln"/>
</dbReference>
<dbReference type="EMBL" id="KQ485604">
    <property type="protein sequence ID" value="KYP31873.1"/>
    <property type="molecule type" value="Genomic_DNA"/>
</dbReference>
<keyword evidence="4" id="KW-1185">Reference proteome</keyword>
<dbReference type="OMA" id="SEWWEQQ"/>
<keyword evidence="2" id="KW-1133">Transmembrane helix</keyword>
<accession>A0A151QNJ9</accession>
<dbReference type="Pfam" id="PF03140">
    <property type="entry name" value="DUF247"/>
    <property type="match status" value="1"/>
</dbReference>
<protein>
    <submittedName>
        <fullName evidence="3">UPF0481 protein At3g47200 family</fullName>
    </submittedName>
</protein>